<dbReference type="PROSITE" id="PS50035">
    <property type="entry name" value="PLD"/>
    <property type="match status" value="2"/>
</dbReference>
<organism evidence="2 3">
    <name type="scientific">Mycoplasma wenyonii</name>
    <dbReference type="NCBI Taxonomy" id="65123"/>
    <lineage>
        <taxon>Bacteria</taxon>
        <taxon>Bacillati</taxon>
        <taxon>Mycoplasmatota</taxon>
        <taxon>Mollicutes</taxon>
        <taxon>Mycoplasmataceae</taxon>
        <taxon>Mycoplasma</taxon>
    </lineage>
</organism>
<dbReference type="CDD" id="cd09112">
    <property type="entry name" value="PLDc_CLS_2"/>
    <property type="match status" value="1"/>
</dbReference>
<gene>
    <name evidence="2" type="ORF">DNK47_00180</name>
</gene>
<dbReference type="InterPro" id="IPR001736">
    <property type="entry name" value="PLipase_D/transphosphatidylase"/>
</dbReference>
<dbReference type="Proteomes" id="UP000249762">
    <property type="component" value="Unassembled WGS sequence"/>
</dbReference>
<dbReference type="SMART" id="SM00155">
    <property type="entry name" value="PLDc"/>
    <property type="match status" value="2"/>
</dbReference>
<dbReference type="GO" id="GO:0032049">
    <property type="term" value="P:cardiolipin biosynthetic process"/>
    <property type="evidence" value="ECO:0007669"/>
    <property type="project" value="UniProtKB-ARBA"/>
</dbReference>
<dbReference type="GO" id="GO:0030572">
    <property type="term" value="F:phosphatidyltransferase activity"/>
    <property type="evidence" value="ECO:0007669"/>
    <property type="project" value="UniProtKB-ARBA"/>
</dbReference>
<keyword evidence="3" id="KW-1185">Reference proteome</keyword>
<name>A0A328PSQ4_9MOLU</name>
<evidence type="ECO:0000259" key="1">
    <source>
        <dbReference type="PROSITE" id="PS50035"/>
    </source>
</evidence>
<feature type="domain" description="PLD phosphodiesterase" evidence="1">
    <location>
        <begin position="350"/>
        <end position="377"/>
    </location>
</feature>
<proteinExistence type="predicted"/>
<sequence length="438" mass="51669">MDKLNSDLIGKYLESLQRHQDYEGRFLNFNRDKSWVPVFLRSKKKNFNKLVKYNQLACYRYLTQGNSAQIIDNAKDCLFCLVQLIKKAKKFIHIEYYIFSEGYVFNYLIQLLEQKIKEGVEVRLIVDGWGNFFKISKKAQKRIKSSGIKYRIFNPLFTKGNELWWNFRNHNKLLVVDNQYALFGSCNVSDEYFNITDKFFPTSELSISLEGEIVNSLNVLFAFHWGLIQPKKEEKELDMLLDSQHYFGFNHQNKGKLELQLVPSSPLLEDRPIKTNLLNLILSAEQVIRISTPYFYPPKDILNALKFVSQIGVRVQIILPKEADLKDKVLRVHRKLLSSFASNNIEIYEYLGFNHEKLTIIDDEIVYFGTYNWDYRSLYLNFESSLLIRDKEMGRQMRVLFLKRLKNSHLIELTDCSYKNKVLPNIFTSVSKWCQLLA</sequence>
<evidence type="ECO:0000313" key="2">
    <source>
        <dbReference type="EMBL" id="RAO95377.1"/>
    </source>
</evidence>
<dbReference type="Gene3D" id="3.30.870.10">
    <property type="entry name" value="Endonuclease Chain A"/>
    <property type="match status" value="2"/>
</dbReference>
<dbReference type="PANTHER" id="PTHR21248">
    <property type="entry name" value="CARDIOLIPIN SYNTHASE"/>
    <property type="match status" value="1"/>
</dbReference>
<feature type="domain" description="PLD phosphodiesterase" evidence="1">
    <location>
        <begin position="165"/>
        <end position="192"/>
    </location>
</feature>
<accession>A0A328PSQ4</accession>
<dbReference type="OrthoDB" id="9762009at2"/>
<evidence type="ECO:0000313" key="3">
    <source>
        <dbReference type="Proteomes" id="UP000249762"/>
    </source>
</evidence>
<dbReference type="Pfam" id="PF13091">
    <property type="entry name" value="PLDc_2"/>
    <property type="match status" value="2"/>
</dbReference>
<dbReference type="AlphaFoldDB" id="A0A328PSQ4"/>
<dbReference type="CDD" id="cd09110">
    <property type="entry name" value="PLDc_CLS_1"/>
    <property type="match status" value="1"/>
</dbReference>
<dbReference type="SUPFAM" id="SSF56024">
    <property type="entry name" value="Phospholipase D/nuclease"/>
    <property type="match status" value="2"/>
</dbReference>
<comment type="caution">
    <text evidence="2">The sequence shown here is derived from an EMBL/GenBank/DDBJ whole genome shotgun (WGS) entry which is preliminary data.</text>
</comment>
<dbReference type="InterPro" id="IPR025202">
    <property type="entry name" value="PLD-like_dom"/>
</dbReference>
<reference evidence="3" key="1">
    <citation type="submission" date="2018-06" db="EMBL/GenBank/DDBJ databases">
        <authorList>
            <person name="Martinez Ocampo F."/>
            <person name="Quiroz Castaneda R.E."/>
            <person name="Rojas Lopez X."/>
        </authorList>
    </citation>
    <scope>NUCLEOTIDE SEQUENCE [LARGE SCALE GENOMIC DNA]</scope>
    <source>
        <strain evidence="3">INIFAP02</strain>
    </source>
</reference>
<dbReference type="EMBL" id="QKVO01000001">
    <property type="protein sequence ID" value="RAO95377.1"/>
    <property type="molecule type" value="Genomic_DNA"/>
</dbReference>
<dbReference type="PANTHER" id="PTHR21248:SF22">
    <property type="entry name" value="PHOSPHOLIPASE D"/>
    <property type="match status" value="1"/>
</dbReference>
<protein>
    <submittedName>
        <fullName evidence="2">Phosphatidylserine/phosphatidylglycerophosphate/ cardiolipin synthase family protein</fullName>
    </submittedName>
</protein>